<protein>
    <recommendedName>
        <fullName evidence="2">Glycosyltransferase</fullName>
    </recommendedName>
</protein>
<dbReference type="AlphaFoldDB" id="A0A6M3K5L1"/>
<reference evidence="1" key="1">
    <citation type="submission" date="2020-03" db="EMBL/GenBank/DDBJ databases">
        <title>The deep terrestrial virosphere.</title>
        <authorList>
            <person name="Holmfeldt K."/>
            <person name="Nilsson E."/>
            <person name="Simone D."/>
            <person name="Lopez-Fernandez M."/>
            <person name="Wu X."/>
            <person name="de Brujin I."/>
            <person name="Lundin D."/>
            <person name="Andersson A."/>
            <person name="Bertilsson S."/>
            <person name="Dopson M."/>
        </authorList>
    </citation>
    <scope>NUCLEOTIDE SEQUENCE</scope>
    <source>
        <strain evidence="1">MM415A01551</strain>
    </source>
</reference>
<accession>A0A6M3K5L1</accession>
<gene>
    <name evidence="1" type="ORF">MM415A01551_0005</name>
</gene>
<proteinExistence type="predicted"/>
<dbReference type="EMBL" id="MT142213">
    <property type="protein sequence ID" value="QJA76237.1"/>
    <property type="molecule type" value="Genomic_DNA"/>
</dbReference>
<evidence type="ECO:0000313" key="1">
    <source>
        <dbReference type="EMBL" id="QJA76237.1"/>
    </source>
</evidence>
<sequence>MKLKLALIYDNECPKLLPTAYSQTYRDMFLALHAPFEQTSHYVKDCSAKDIDADVIVIFDIHSSHHIEIEGLAKHPAVKYTYFNDPHQQEFTGRYIKGPEVHKLGAEQRTHRAIDRGVNFIICPYQEGYYEHIAPHIGPDADDMLFWFPPAPSHKRFPLRLLPLERRRHKILGNGILHGGNGAYDFREWAYSQPETFYMKHAMERPAVPKGIEYGKLLCSFAASLALCDWYVVPKYQEIPLSGCVTFAQYQMDYRDMGFRDCQNCFFVTKENYRDRALAFLNSREDDVYYQKVATEGRKLIETKWTAECFAEALYQHACNQIQRINTLTQGVEL</sequence>
<name>A0A6M3K5L1_9ZZZZ</name>
<evidence type="ECO:0008006" key="2">
    <source>
        <dbReference type="Google" id="ProtNLM"/>
    </source>
</evidence>
<organism evidence="1">
    <name type="scientific">viral metagenome</name>
    <dbReference type="NCBI Taxonomy" id="1070528"/>
    <lineage>
        <taxon>unclassified sequences</taxon>
        <taxon>metagenomes</taxon>
        <taxon>organismal metagenomes</taxon>
    </lineage>
</organism>